<dbReference type="RefSeq" id="WP_379011799.1">
    <property type="nucleotide sequence ID" value="NZ_JBHSDC010000002.1"/>
</dbReference>
<protein>
    <submittedName>
        <fullName evidence="1">Uncharacterized protein</fullName>
    </submittedName>
</protein>
<dbReference type="EMBL" id="JBHSDC010000002">
    <property type="protein sequence ID" value="MFC4230558.1"/>
    <property type="molecule type" value="Genomic_DNA"/>
</dbReference>
<evidence type="ECO:0000313" key="2">
    <source>
        <dbReference type="Proteomes" id="UP001595906"/>
    </source>
</evidence>
<gene>
    <name evidence="1" type="ORF">ACFOW1_01560</name>
</gene>
<sequence>MPLTAIEQSKIYHRLAAITSTSLVANTIKQALQERPVNYVALATMVKDQIKDNPPVMITILGADTVVFFKKLKLN</sequence>
<accession>A0ABV8PTU2</accession>
<dbReference type="Proteomes" id="UP001595906">
    <property type="component" value="Unassembled WGS sequence"/>
</dbReference>
<organism evidence="1 2">
    <name type="scientific">Parasediminibacterium paludis</name>
    <dbReference type="NCBI Taxonomy" id="908966"/>
    <lineage>
        <taxon>Bacteria</taxon>
        <taxon>Pseudomonadati</taxon>
        <taxon>Bacteroidota</taxon>
        <taxon>Chitinophagia</taxon>
        <taxon>Chitinophagales</taxon>
        <taxon>Chitinophagaceae</taxon>
        <taxon>Parasediminibacterium</taxon>
    </lineage>
</organism>
<reference evidence="2" key="1">
    <citation type="journal article" date="2019" name="Int. J. Syst. Evol. Microbiol.">
        <title>The Global Catalogue of Microorganisms (GCM) 10K type strain sequencing project: providing services to taxonomists for standard genome sequencing and annotation.</title>
        <authorList>
            <consortium name="The Broad Institute Genomics Platform"/>
            <consortium name="The Broad Institute Genome Sequencing Center for Infectious Disease"/>
            <person name="Wu L."/>
            <person name="Ma J."/>
        </authorList>
    </citation>
    <scope>NUCLEOTIDE SEQUENCE [LARGE SCALE GENOMIC DNA]</scope>
    <source>
        <strain evidence="2">CECT 8010</strain>
    </source>
</reference>
<proteinExistence type="predicted"/>
<evidence type="ECO:0000313" key="1">
    <source>
        <dbReference type="EMBL" id="MFC4230558.1"/>
    </source>
</evidence>
<keyword evidence="2" id="KW-1185">Reference proteome</keyword>
<comment type="caution">
    <text evidence="1">The sequence shown here is derived from an EMBL/GenBank/DDBJ whole genome shotgun (WGS) entry which is preliminary data.</text>
</comment>
<name>A0ABV8PTU2_9BACT</name>